<evidence type="ECO:0000313" key="8">
    <source>
        <dbReference type="EMBL" id="SVD18583.1"/>
    </source>
</evidence>
<dbReference type="PANTHER" id="PTHR46565">
    <property type="entry name" value="COLD SHOCK DOMAIN PROTEIN 2"/>
    <property type="match status" value="1"/>
</dbReference>
<feature type="domain" description="CSD" evidence="7">
    <location>
        <begin position="1"/>
        <end position="66"/>
    </location>
</feature>
<dbReference type="InterPro" id="IPR012156">
    <property type="entry name" value="Cold_shock_CspA"/>
</dbReference>
<evidence type="ECO:0000256" key="4">
    <source>
        <dbReference type="ARBA" id="ARBA00023125"/>
    </source>
</evidence>
<dbReference type="Pfam" id="PF00313">
    <property type="entry name" value="CSD"/>
    <property type="match status" value="1"/>
</dbReference>
<evidence type="ECO:0000256" key="6">
    <source>
        <dbReference type="ARBA" id="ARBA00023163"/>
    </source>
</evidence>
<reference evidence="8" key="1">
    <citation type="submission" date="2018-05" db="EMBL/GenBank/DDBJ databases">
        <authorList>
            <person name="Lanie J.A."/>
            <person name="Ng W.-L."/>
            <person name="Kazmierczak K.M."/>
            <person name="Andrzejewski T.M."/>
            <person name="Davidsen T.M."/>
            <person name="Wayne K.J."/>
            <person name="Tettelin H."/>
            <person name="Glass J.I."/>
            <person name="Rusch D."/>
            <person name="Podicherti R."/>
            <person name="Tsui H.-C.T."/>
            <person name="Winkler M.E."/>
        </authorList>
    </citation>
    <scope>NUCLEOTIDE SEQUENCE</scope>
</reference>
<dbReference type="SUPFAM" id="SSF50249">
    <property type="entry name" value="Nucleic acid-binding proteins"/>
    <property type="match status" value="1"/>
</dbReference>
<dbReference type="GO" id="GO:0003677">
    <property type="term" value="F:DNA binding"/>
    <property type="evidence" value="ECO:0007669"/>
    <property type="project" value="UniProtKB-KW"/>
</dbReference>
<evidence type="ECO:0000256" key="1">
    <source>
        <dbReference type="ARBA" id="ARBA00004496"/>
    </source>
</evidence>
<dbReference type="InterPro" id="IPR011129">
    <property type="entry name" value="CSD"/>
</dbReference>
<dbReference type="AlphaFoldDB" id="A0A382T980"/>
<protein>
    <recommendedName>
        <fullName evidence="7">CSD domain-containing protein</fullName>
    </recommendedName>
</protein>
<dbReference type="Gene3D" id="2.40.50.140">
    <property type="entry name" value="Nucleic acid-binding proteins"/>
    <property type="match status" value="1"/>
</dbReference>
<dbReference type="PRINTS" id="PR00050">
    <property type="entry name" value="COLDSHOCK"/>
</dbReference>
<keyword evidence="3" id="KW-0805">Transcription regulation</keyword>
<evidence type="ECO:0000256" key="2">
    <source>
        <dbReference type="ARBA" id="ARBA00022490"/>
    </source>
</evidence>
<sequence length="67" mass="7388">MTQGKIKWFDSKKGYGFIVPDDGSKDAFLHISALQKAGIDTLDEGEAITYNLAEERGKQSAVDIQKI</sequence>
<dbReference type="GO" id="GO:0005737">
    <property type="term" value="C:cytoplasm"/>
    <property type="evidence" value="ECO:0007669"/>
    <property type="project" value="UniProtKB-SubCell"/>
</dbReference>
<organism evidence="8">
    <name type="scientific">marine metagenome</name>
    <dbReference type="NCBI Taxonomy" id="408172"/>
    <lineage>
        <taxon>unclassified sequences</taxon>
        <taxon>metagenomes</taxon>
        <taxon>ecological metagenomes</taxon>
    </lineage>
</organism>
<dbReference type="SMART" id="SM00357">
    <property type="entry name" value="CSP"/>
    <property type="match status" value="1"/>
</dbReference>
<evidence type="ECO:0000256" key="3">
    <source>
        <dbReference type="ARBA" id="ARBA00023015"/>
    </source>
</evidence>
<keyword evidence="6" id="KW-0804">Transcription</keyword>
<proteinExistence type="predicted"/>
<accession>A0A382T980</accession>
<dbReference type="PIRSF" id="PIRSF002599">
    <property type="entry name" value="Cold_shock_A"/>
    <property type="match status" value="1"/>
</dbReference>
<evidence type="ECO:0000259" key="7">
    <source>
        <dbReference type="PROSITE" id="PS51857"/>
    </source>
</evidence>
<comment type="subcellular location">
    <subcellularLocation>
        <location evidence="1">Cytoplasm</location>
    </subcellularLocation>
</comment>
<evidence type="ECO:0000256" key="5">
    <source>
        <dbReference type="ARBA" id="ARBA00023159"/>
    </source>
</evidence>
<keyword evidence="2" id="KW-0963">Cytoplasm</keyword>
<dbReference type="EMBL" id="UINC01134808">
    <property type="protein sequence ID" value="SVD18583.1"/>
    <property type="molecule type" value="Genomic_DNA"/>
</dbReference>
<dbReference type="CDD" id="cd04458">
    <property type="entry name" value="CSP_CDS"/>
    <property type="match status" value="1"/>
</dbReference>
<gene>
    <name evidence="8" type="ORF">METZ01_LOCUS371437</name>
</gene>
<keyword evidence="4" id="KW-0238">DNA-binding</keyword>
<dbReference type="PANTHER" id="PTHR46565:SF20">
    <property type="entry name" value="COLD SHOCK DOMAIN-CONTAINING PROTEIN 4"/>
    <property type="match status" value="1"/>
</dbReference>
<dbReference type="InterPro" id="IPR012340">
    <property type="entry name" value="NA-bd_OB-fold"/>
</dbReference>
<dbReference type="InterPro" id="IPR002059">
    <property type="entry name" value="CSP_DNA-bd"/>
</dbReference>
<dbReference type="PROSITE" id="PS51857">
    <property type="entry name" value="CSD_2"/>
    <property type="match status" value="1"/>
</dbReference>
<name>A0A382T980_9ZZZZ</name>
<keyword evidence="5" id="KW-0010">Activator</keyword>